<dbReference type="CDD" id="cd01949">
    <property type="entry name" value="GGDEF"/>
    <property type="match status" value="1"/>
</dbReference>
<dbReference type="InterPro" id="IPR001633">
    <property type="entry name" value="EAL_dom"/>
</dbReference>
<dbReference type="SUPFAM" id="SSF141868">
    <property type="entry name" value="EAL domain-like"/>
    <property type="match status" value="1"/>
</dbReference>
<dbReference type="SMART" id="SM00267">
    <property type="entry name" value="GGDEF"/>
    <property type="match status" value="1"/>
</dbReference>
<dbReference type="CDD" id="cd00156">
    <property type="entry name" value="REC"/>
    <property type="match status" value="1"/>
</dbReference>
<dbReference type="InterPro" id="IPR052155">
    <property type="entry name" value="Biofilm_reg_signaling"/>
</dbReference>
<dbReference type="PROSITE" id="PS50110">
    <property type="entry name" value="RESPONSE_REGULATORY"/>
    <property type="match status" value="1"/>
</dbReference>
<dbReference type="Gene3D" id="3.40.50.2300">
    <property type="match status" value="1"/>
</dbReference>
<name>A0ABV7FM31_9ALTE</name>
<dbReference type="InterPro" id="IPR029787">
    <property type="entry name" value="Nucleotide_cyclase"/>
</dbReference>
<dbReference type="PANTHER" id="PTHR44757:SF2">
    <property type="entry name" value="BIOFILM ARCHITECTURE MAINTENANCE PROTEIN MBAA"/>
    <property type="match status" value="1"/>
</dbReference>
<dbReference type="SUPFAM" id="SSF55073">
    <property type="entry name" value="Nucleotide cyclase"/>
    <property type="match status" value="1"/>
</dbReference>
<dbReference type="Pfam" id="PF00563">
    <property type="entry name" value="EAL"/>
    <property type="match status" value="1"/>
</dbReference>
<feature type="modified residue" description="4-aspartylphosphate" evidence="1">
    <location>
        <position position="59"/>
    </location>
</feature>
<dbReference type="Proteomes" id="UP001595478">
    <property type="component" value="Unassembled WGS sequence"/>
</dbReference>
<evidence type="ECO:0000259" key="4">
    <source>
        <dbReference type="PROSITE" id="PS50887"/>
    </source>
</evidence>
<keyword evidence="1" id="KW-0597">Phosphoprotein</keyword>
<accession>A0ABV7FM31</accession>
<evidence type="ECO:0000259" key="3">
    <source>
        <dbReference type="PROSITE" id="PS50883"/>
    </source>
</evidence>
<evidence type="ECO:0000313" key="5">
    <source>
        <dbReference type="EMBL" id="MFC3121369.1"/>
    </source>
</evidence>
<dbReference type="NCBIfam" id="TIGR00254">
    <property type="entry name" value="GGDEF"/>
    <property type="match status" value="1"/>
</dbReference>
<reference evidence="6" key="1">
    <citation type="journal article" date="2019" name="Int. J. Syst. Evol. Microbiol.">
        <title>The Global Catalogue of Microorganisms (GCM) 10K type strain sequencing project: providing services to taxonomists for standard genome sequencing and annotation.</title>
        <authorList>
            <consortium name="The Broad Institute Genomics Platform"/>
            <consortium name="The Broad Institute Genome Sequencing Center for Infectious Disease"/>
            <person name="Wu L."/>
            <person name="Ma J."/>
        </authorList>
    </citation>
    <scope>NUCLEOTIDE SEQUENCE [LARGE SCALE GENOMIC DNA]</scope>
    <source>
        <strain evidence="6">KCTC 52473</strain>
    </source>
</reference>
<dbReference type="PANTHER" id="PTHR44757">
    <property type="entry name" value="DIGUANYLATE CYCLASE DGCP"/>
    <property type="match status" value="1"/>
</dbReference>
<dbReference type="SMART" id="SM00448">
    <property type="entry name" value="REC"/>
    <property type="match status" value="1"/>
</dbReference>
<dbReference type="SUPFAM" id="SSF52172">
    <property type="entry name" value="CheY-like"/>
    <property type="match status" value="1"/>
</dbReference>
<gene>
    <name evidence="5" type="ORF">ACFOHL_07030</name>
</gene>
<dbReference type="Gene3D" id="3.20.20.450">
    <property type="entry name" value="EAL domain"/>
    <property type="match status" value="1"/>
</dbReference>
<dbReference type="EMBL" id="JBHRSW010000010">
    <property type="protein sequence ID" value="MFC3121369.1"/>
    <property type="molecule type" value="Genomic_DNA"/>
</dbReference>
<evidence type="ECO:0000313" key="6">
    <source>
        <dbReference type="Proteomes" id="UP001595478"/>
    </source>
</evidence>
<keyword evidence="6" id="KW-1185">Reference proteome</keyword>
<dbReference type="InterPro" id="IPR000160">
    <property type="entry name" value="GGDEF_dom"/>
</dbReference>
<dbReference type="InterPro" id="IPR035919">
    <property type="entry name" value="EAL_sf"/>
</dbReference>
<dbReference type="Pfam" id="PF00990">
    <property type="entry name" value="GGDEF"/>
    <property type="match status" value="1"/>
</dbReference>
<dbReference type="RefSeq" id="WP_376919508.1">
    <property type="nucleotide sequence ID" value="NZ_JBHRSW010000010.1"/>
</dbReference>
<dbReference type="Gene3D" id="3.30.70.270">
    <property type="match status" value="1"/>
</dbReference>
<dbReference type="PROSITE" id="PS50887">
    <property type="entry name" value="GGDEF"/>
    <property type="match status" value="1"/>
</dbReference>
<proteinExistence type="predicted"/>
<dbReference type="SMART" id="SM00052">
    <property type="entry name" value="EAL"/>
    <property type="match status" value="1"/>
</dbReference>
<protein>
    <submittedName>
        <fullName evidence="5">Bifunctional diguanylate cyclase/phosphodiesterase</fullName>
    </submittedName>
</protein>
<dbReference type="InterPro" id="IPR011006">
    <property type="entry name" value="CheY-like_superfamily"/>
</dbReference>
<comment type="caution">
    <text evidence="5">The sequence shown here is derived from an EMBL/GenBank/DDBJ whole genome shotgun (WGS) entry which is preliminary data.</text>
</comment>
<feature type="domain" description="GGDEF" evidence="4">
    <location>
        <begin position="177"/>
        <end position="310"/>
    </location>
</feature>
<sequence length="581" mass="66078">MEMRRRLKVLVVDDDLVDRKIIRRTLTANSFDVDIIEAISVNEGLGKLRQESFDVILLDYRMPGSDGIEMVHQLRSRPDLGSVAIVMMSSAESEELAVECIEAGAQDFILKSDIGKLNLQRSITHAQKRFELEHKLHQNYLNVKHLSEKDPLTGLSNRYHFNQLMSILIDENSRTRSDVALILMDLDNFKFINDTMGHDAGDRLLIEFSKRIKTQLRRHESFARLGGDEFAIILNGIRSPEQVCMVAKRIQDVLKPPIVIAENELECNASIGAAMYPMQASCKEDLVKFADVAMYTAKRAGKGMIKLYDDSMQAQFSRQYDIQIGLRKHLSDNAFNIHFQPVIDIASGNEIGYEALLRWPEDSDNFVPDEFIPIAEKNNDIHEIGNWVIDRAIEQIGRWQRAIISDNFIAINISPVQLQYPKIAQYIIQRAEYHSVKPENIVLEITETALFEQQQVIKQSIETLSDFGFVISLDDFGVGYSSISHLINYPIDVVKLDKSLFTIDESEEKRLAVFEALATMLKRLDMTVVAEGIETEEHLRICKALNIDHGQGFYFAKPQAASTIESKWSENVSNAQKVLVI</sequence>
<dbReference type="PROSITE" id="PS50883">
    <property type="entry name" value="EAL"/>
    <property type="match status" value="1"/>
</dbReference>
<dbReference type="CDD" id="cd01948">
    <property type="entry name" value="EAL"/>
    <property type="match status" value="1"/>
</dbReference>
<feature type="domain" description="EAL" evidence="3">
    <location>
        <begin position="319"/>
        <end position="572"/>
    </location>
</feature>
<feature type="domain" description="Response regulatory" evidence="2">
    <location>
        <begin position="8"/>
        <end position="126"/>
    </location>
</feature>
<dbReference type="InterPro" id="IPR043128">
    <property type="entry name" value="Rev_trsase/Diguanyl_cyclase"/>
</dbReference>
<evidence type="ECO:0000256" key="1">
    <source>
        <dbReference type="PROSITE-ProRule" id="PRU00169"/>
    </source>
</evidence>
<evidence type="ECO:0000259" key="2">
    <source>
        <dbReference type="PROSITE" id="PS50110"/>
    </source>
</evidence>
<dbReference type="InterPro" id="IPR001789">
    <property type="entry name" value="Sig_transdc_resp-reg_receiver"/>
</dbReference>
<dbReference type="Pfam" id="PF00072">
    <property type="entry name" value="Response_reg"/>
    <property type="match status" value="1"/>
</dbReference>
<organism evidence="5 6">
    <name type="scientific">Agaribacter flavus</name>
    <dbReference type="NCBI Taxonomy" id="1902781"/>
    <lineage>
        <taxon>Bacteria</taxon>
        <taxon>Pseudomonadati</taxon>
        <taxon>Pseudomonadota</taxon>
        <taxon>Gammaproteobacteria</taxon>
        <taxon>Alteromonadales</taxon>
        <taxon>Alteromonadaceae</taxon>
        <taxon>Agaribacter</taxon>
    </lineage>
</organism>